<dbReference type="Gramene" id="Bo9g031040.1">
    <property type="protein sequence ID" value="Bo9g031040.1"/>
    <property type="gene ID" value="Bo9g031040"/>
</dbReference>
<dbReference type="STRING" id="109376.A0A0D3E459"/>
<feature type="transmembrane region" description="Helical" evidence="1">
    <location>
        <begin position="118"/>
        <end position="137"/>
    </location>
</feature>
<name>A0A0D3E459_BRAOL</name>
<accession>A0A0D3E459</accession>
<comment type="similarity">
    <text evidence="1">Belongs to the PGAP3 family.</text>
</comment>
<dbReference type="GO" id="GO:0000139">
    <property type="term" value="C:Golgi membrane"/>
    <property type="evidence" value="ECO:0007669"/>
    <property type="project" value="UniProtKB-SubCell"/>
</dbReference>
<reference evidence="2" key="2">
    <citation type="submission" date="2015-03" db="UniProtKB">
        <authorList>
            <consortium name="EnsemblPlants"/>
        </authorList>
    </citation>
    <scope>IDENTIFICATION</scope>
</reference>
<reference evidence="2 3" key="1">
    <citation type="journal article" date="2014" name="Genome Biol.">
        <title>Transcriptome and methylome profiling reveals relics of genome dominance in the mesopolyploid Brassica oleracea.</title>
        <authorList>
            <person name="Parkin I.A."/>
            <person name="Koh C."/>
            <person name="Tang H."/>
            <person name="Robinson S.J."/>
            <person name="Kagale S."/>
            <person name="Clarke W.E."/>
            <person name="Town C.D."/>
            <person name="Nixon J."/>
            <person name="Krishnakumar V."/>
            <person name="Bidwell S.L."/>
            <person name="Denoeud F."/>
            <person name="Belcram H."/>
            <person name="Links M.G."/>
            <person name="Just J."/>
            <person name="Clarke C."/>
            <person name="Bender T."/>
            <person name="Huebert T."/>
            <person name="Mason A.S."/>
            <person name="Pires J.C."/>
            <person name="Barker G."/>
            <person name="Moore J."/>
            <person name="Walley P.G."/>
            <person name="Manoli S."/>
            <person name="Batley J."/>
            <person name="Edwards D."/>
            <person name="Nelson M.N."/>
            <person name="Wang X."/>
            <person name="Paterson A.H."/>
            <person name="King G."/>
            <person name="Bancroft I."/>
            <person name="Chalhoub B."/>
            <person name="Sharpe A.G."/>
        </authorList>
    </citation>
    <scope>NUCLEOTIDE SEQUENCE</scope>
    <source>
        <strain evidence="2 3">cv. TO1000</strain>
    </source>
</reference>
<evidence type="ECO:0000313" key="2">
    <source>
        <dbReference type="EnsemblPlants" id="Bo9g031040.1"/>
    </source>
</evidence>
<dbReference type="EnsemblPlants" id="Bo9g031040.1">
    <property type="protein sequence ID" value="Bo9g031040.1"/>
    <property type="gene ID" value="Bo9g031040"/>
</dbReference>
<keyword evidence="1" id="KW-1133">Transmembrane helix</keyword>
<keyword evidence="1" id="KW-0472">Membrane</keyword>
<organism evidence="2 3">
    <name type="scientific">Brassica oleracea var. oleracea</name>
    <dbReference type="NCBI Taxonomy" id="109376"/>
    <lineage>
        <taxon>Eukaryota</taxon>
        <taxon>Viridiplantae</taxon>
        <taxon>Streptophyta</taxon>
        <taxon>Embryophyta</taxon>
        <taxon>Tracheophyta</taxon>
        <taxon>Spermatophyta</taxon>
        <taxon>Magnoliopsida</taxon>
        <taxon>eudicotyledons</taxon>
        <taxon>Gunneridae</taxon>
        <taxon>Pentapetalae</taxon>
        <taxon>rosids</taxon>
        <taxon>malvids</taxon>
        <taxon>Brassicales</taxon>
        <taxon>Brassicaceae</taxon>
        <taxon>Brassiceae</taxon>
        <taxon>Brassica</taxon>
    </lineage>
</organism>
<keyword evidence="3" id="KW-1185">Reference proteome</keyword>
<feature type="transmembrane region" description="Helical" evidence="1">
    <location>
        <begin position="66"/>
        <end position="91"/>
    </location>
</feature>
<comment type="subcellular location">
    <subcellularLocation>
        <location evidence="1">Golgi apparatus membrane</location>
        <topology evidence="1">Multi-pass membrane protein</topology>
    </subcellularLocation>
</comment>
<dbReference type="HOGENOM" id="CLU_1745251_0_0_1"/>
<dbReference type="InterPro" id="IPR007217">
    <property type="entry name" value="Per1-like"/>
</dbReference>
<sequence>CSKDESDYGWYTTKFKINNSDLKNEEDKPTVRVASLGHAFHVWLNGEYLDMVAMLRRVDGHCQEPASVVFSVLSLAMHFHGWLSIFITLYYKLPPNQDKTARRVTINTDVDITKTLDYLTAIAILGFSLIVSILRTFNVRVEAARVMVGT</sequence>
<comment type="caution">
    <text evidence="1">Lacks conserved residue(s) required for the propagation of feature annotation.</text>
</comment>
<dbReference type="eggNOG" id="KOG0496">
    <property type="taxonomic scope" value="Eukaryota"/>
</dbReference>
<dbReference type="PANTHER" id="PTHR13148:SF13">
    <property type="entry name" value="POST-GPI ATTACHMENT TO PROTEINS FACTOR 3"/>
    <property type="match status" value="1"/>
</dbReference>
<comment type="function">
    <text evidence="1">Involved in the lipid remodeling steps of GPI-anchor maturation.</text>
</comment>
<dbReference type="PANTHER" id="PTHR13148">
    <property type="entry name" value="PER1-RELATED"/>
    <property type="match status" value="1"/>
</dbReference>
<dbReference type="AlphaFoldDB" id="A0A0D3E459"/>
<dbReference type="GO" id="GO:0005789">
    <property type="term" value="C:endoplasmic reticulum membrane"/>
    <property type="evidence" value="ECO:0007669"/>
    <property type="project" value="TreeGrafter"/>
</dbReference>
<dbReference type="Proteomes" id="UP000032141">
    <property type="component" value="Chromosome C9"/>
</dbReference>
<keyword evidence="1" id="KW-0337">GPI-anchor biosynthesis</keyword>
<dbReference type="Pfam" id="PF04080">
    <property type="entry name" value="Per1"/>
    <property type="match status" value="1"/>
</dbReference>
<dbReference type="eggNOG" id="KOG2970">
    <property type="taxonomic scope" value="Eukaryota"/>
</dbReference>
<proteinExistence type="inferred from homology"/>
<dbReference type="Gene3D" id="2.60.120.260">
    <property type="entry name" value="Galactose-binding domain-like"/>
    <property type="match status" value="1"/>
</dbReference>
<dbReference type="GO" id="GO:0006506">
    <property type="term" value="P:GPI anchor biosynthetic process"/>
    <property type="evidence" value="ECO:0007669"/>
    <property type="project" value="UniProtKB-KW"/>
</dbReference>
<evidence type="ECO:0000313" key="3">
    <source>
        <dbReference type="Proteomes" id="UP000032141"/>
    </source>
</evidence>
<dbReference type="SUPFAM" id="SSF49785">
    <property type="entry name" value="Galactose-binding domain-like"/>
    <property type="match status" value="1"/>
</dbReference>
<protein>
    <recommendedName>
        <fullName evidence="1">Post-GPI attachment to proteins factor 3</fullName>
    </recommendedName>
</protein>
<dbReference type="InterPro" id="IPR008979">
    <property type="entry name" value="Galactose-bd-like_sf"/>
</dbReference>
<evidence type="ECO:0000256" key="1">
    <source>
        <dbReference type="RuleBase" id="RU365066"/>
    </source>
</evidence>
<keyword evidence="1" id="KW-0333">Golgi apparatus</keyword>
<keyword evidence="1" id="KW-0812">Transmembrane</keyword>
<dbReference type="GO" id="GO:0016788">
    <property type="term" value="F:hydrolase activity, acting on ester bonds"/>
    <property type="evidence" value="ECO:0007669"/>
    <property type="project" value="TreeGrafter"/>
</dbReference>